<keyword evidence="7" id="KW-0269">Exonuclease</keyword>
<evidence type="ECO:0000256" key="5">
    <source>
        <dbReference type="HAMAP-Rule" id="MF_03040"/>
    </source>
</evidence>
<keyword evidence="1 5" id="KW-0540">Nuclease</keyword>
<evidence type="ECO:0000313" key="8">
    <source>
        <dbReference type="Proteomes" id="UP001430848"/>
    </source>
</evidence>
<evidence type="ECO:0000256" key="3">
    <source>
        <dbReference type="ARBA" id="ARBA00023239"/>
    </source>
</evidence>
<evidence type="ECO:0000256" key="6">
    <source>
        <dbReference type="SAM" id="MobiDB-lite"/>
    </source>
</evidence>
<dbReference type="PANTHER" id="PTHR13522">
    <property type="entry name" value="U6 SNRNA PHOSPHODIESTERASE 1"/>
    <property type="match status" value="1"/>
</dbReference>
<dbReference type="EC" id="3.1.4.-" evidence="5"/>
<dbReference type="EMBL" id="JAKNSF020000136">
    <property type="protein sequence ID" value="KAK7712354.1"/>
    <property type="molecule type" value="Genomic_DNA"/>
</dbReference>
<sequence>MALVDYSSSDPDSGSESASESDSCPGHGHEHGHGQSHDVEPRSTPTSTSTQIETQPSQRPVLSALPPLPPSFHDLYASTVRTATADLPSLHQGRRRIIPHKDGNWPSHIYLEWHPSSSQHQLLQSLLAALAQELDRLLIGHGLPGFLTSELGAPLPLHVSLSRPFVLRTDEKDAFLDRLVQDTARCRVPAFALGCYDLAWHRSPGSERSFLVLRVRGLSGTNDELSALLRACNDLVASYGQPELYSSRGPGQDDSSDASGAFHVSLAWSFTAPTAELSQKTAEVFARPEFRDAVLSRISIPVEGVKVKIGNVVTNIALPETGGVSGRRNGKGLFGI</sequence>
<evidence type="ECO:0000256" key="1">
    <source>
        <dbReference type="ARBA" id="ARBA00022722"/>
    </source>
</evidence>
<dbReference type="InterPro" id="IPR027521">
    <property type="entry name" value="Usb1"/>
</dbReference>
<name>A0ABR1NRA8_DIAER</name>
<feature type="active site" description="Proton donor/acceptor" evidence="5">
    <location>
        <position position="263"/>
    </location>
</feature>
<feature type="region of interest" description="Disordered" evidence="6">
    <location>
        <begin position="1"/>
        <end position="66"/>
    </location>
</feature>
<comment type="subcellular location">
    <subcellularLocation>
        <location evidence="5">Nucleus</location>
    </subcellularLocation>
</comment>
<protein>
    <recommendedName>
        <fullName evidence="5">U6 snRNA phosphodiesterase</fullName>
        <ecNumber evidence="5">3.1.4.-</ecNumber>
    </recommendedName>
</protein>
<evidence type="ECO:0000256" key="2">
    <source>
        <dbReference type="ARBA" id="ARBA00022801"/>
    </source>
</evidence>
<keyword evidence="2 5" id="KW-0378">Hydrolase</keyword>
<dbReference type="Gene3D" id="3.90.1140.10">
    <property type="entry name" value="Cyclic phosphodiesterase"/>
    <property type="match status" value="1"/>
</dbReference>
<comment type="function">
    <text evidence="5">Phosphodiesterase responsible for the U6 snRNA 3' end processing. Acts as an exoribonuclease (RNase) responsible for trimming the poly(U) tract of the last nucleotides in the pre-U6 snRNA molecule, leading to the formation of mature U6 snRNA.</text>
</comment>
<gene>
    <name evidence="5 7" type="primary">USB1</name>
    <name evidence="7" type="ORF">SLS63_012398</name>
</gene>
<evidence type="ECO:0000313" key="7">
    <source>
        <dbReference type="EMBL" id="KAK7712354.1"/>
    </source>
</evidence>
<accession>A0ABR1NRA8</accession>
<organism evidence="7 8">
    <name type="scientific">Diaporthe eres</name>
    <name type="common">Phomopsis oblonga</name>
    <dbReference type="NCBI Taxonomy" id="83184"/>
    <lineage>
        <taxon>Eukaryota</taxon>
        <taxon>Fungi</taxon>
        <taxon>Dikarya</taxon>
        <taxon>Ascomycota</taxon>
        <taxon>Pezizomycotina</taxon>
        <taxon>Sordariomycetes</taxon>
        <taxon>Sordariomycetidae</taxon>
        <taxon>Diaporthales</taxon>
        <taxon>Diaporthaceae</taxon>
        <taxon>Diaporthe</taxon>
        <taxon>Diaporthe eres species complex</taxon>
    </lineage>
</organism>
<keyword evidence="3" id="KW-0456">Lyase</keyword>
<proteinExistence type="inferred from homology"/>
<dbReference type="HAMAP" id="MF_03040">
    <property type="entry name" value="USB1"/>
    <property type="match status" value="1"/>
</dbReference>
<feature type="compositionally biased region" description="Basic and acidic residues" evidence="6">
    <location>
        <begin position="27"/>
        <end position="41"/>
    </location>
</feature>
<comment type="similarity">
    <text evidence="5">Belongs to the 2H phosphoesterase superfamily. USB1 family.</text>
</comment>
<dbReference type="GO" id="GO:0004527">
    <property type="term" value="F:exonuclease activity"/>
    <property type="evidence" value="ECO:0007669"/>
    <property type="project" value="UniProtKB-KW"/>
</dbReference>
<dbReference type="PANTHER" id="PTHR13522:SF3">
    <property type="entry name" value="U6 SNRNA PHOSPHODIESTERASE 1"/>
    <property type="match status" value="1"/>
</dbReference>
<feature type="active site" description="Proton donor/acceptor" evidence="5">
    <location>
        <position position="158"/>
    </location>
</feature>
<keyword evidence="4 5" id="KW-0539">Nucleus</keyword>
<feature type="compositionally biased region" description="Polar residues" evidence="6">
    <location>
        <begin position="43"/>
        <end position="58"/>
    </location>
</feature>
<reference evidence="7 8" key="1">
    <citation type="submission" date="2024-02" db="EMBL/GenBank/DDBJ databases">
        <title>De novo assembly and annotation of 12 fungi associated with fruit tree decline syndrome in Ontario, Canada.</title>
        <authorList>
            <person name="Sulman M."/>
            <person name="Ellouze W."/>
            <person name="Ilyukhin E."/>
        </authorList>
    </citation>
    <scope>NUCLEOTIDE SEQUENCE [LARGE SCALE GENOMIC DNA]</scope>
    <source>
        <strain evidence="7 8">M169</strain>
    </source>
</reference>
<evidence type="ECO:0000256" key="4">
    <source>
        <dbReference type="ARBA" id="ARBA00023242"/>
    </source>
</evidence>
<dbReference type="Proteomes" id="UP001430848">
    <property type="component" value="Unassembled WGS sequence"/>
</dbReference>
<dbReference type="Pfam" id="PF09749">
    <property type="entry name" value="HVSL"/>
    <property type="match status" value="1"/>
</dbReference>
<comment type="caution">
    <text evidence="7">The sequence shown here is derived from an EMBL/GenBank/DDBJ whole genome shotgun (WGS) entry which is preliminary data.</text>
</comment>
<keyword evidence="8" id="KW-1185">Reference proteome</keyword>
<feature type="compositionally biased region" description="Low complexity" evidence="6">
    <location>
        <begin position="1"/>
        <end position="23"/>
    </location>
</feature>